<feature type="domain" description="Transcription elongation factor GreA/GreB C-terminal" evidence="1">
    <location>
        <begin position="53"/>
        <end position="125"/>
    </location>
</feature>
<dbReference type="GO" id="GO:0003746">
    <property type="term" value="F:translation elongation factor activity"/>
    <property type="evidence" value="ECO:0007669"/>
    <property type="project" value="UniProtKB-KW"/>
</dbReference>
<evidence type="ECO:0000259" key="1">
    <source>
        <dbReference type="Pfam" id="PF01272"/>
    </source>
</evidence>
<evidence type="ECO:0000313" key="3">
    <source>
        <dbReference type="Proteomes" id="UP000676169"/>
    </source>
</evidence>
<protein>
    <submittedName>
        <fullName evidence="2">GreA/GreB family elongation factor</fullName>
    </submittedName>
</protein>
<dbReference type="SUPFAM" id="SSF54534">
    <property type="entry name" value="FKBP-like"/>
    <property type="match status" value="1"/>
</dbReference>
<dbReference type="KEGG" id="lamb:KBB96_09125"/>
<accession>A0A975J2X1</accession>
<keyword evidence="2" id="KW-0251">Elongation factor</keyword>
<dbReference type="RefSeq" id="WP_211634383.1">
    <property type="nucleotide sequence ID" value="NZ_CP073100.1"/>
</dbReference>
<organism evidence="2 3">
    <name type="scientific">Luteolibacter ambystomatis</name>
    <dbReference type="NCBI Taxonomy" id="2824561"/>
    <lineage>
        <taxon>Bacteria</taxon>
        <taxon>Pseudomonadati</taxon>
        <taxon>Verrucomicrobiota</taxon>
        <taxon>Verrucomicrobiia</taxon>
        <taxon>Verrucomicrobiales</taxon>
        <taxon>Verrucomicrobiaceae</taxon>
        <taxon>Luteolibacter</taxon>
    </lineage>
</organism>
<gene>
    <name evidence="2" type="ORF">KBB96_09125</name>
</gene>
<dbReference type="EMBL" id="CP073100">
    <property type="protein sequence ID" value="QUE53039.1"/>
    <property type="molecule type" value="Genomic_DNA"/>
</dbReference>
<sequence>MNTRPLLDQEAFLSLQDLLQNQDARPLPSGEQRQALARWVDEALVTFDAVELEDRVELHDRVTLVSPSDPADWFELEIVPPSEADIDRDLIPVTSAVSLAVLGRRVGERATWETQAGARVMTIASLVKKRQAVGSRG</sequence>
<dbReference type="InterPro" id="IPR036953">
    <property type="entry name" value="GreA/GreB_C_sf"/>
</dbReference>
<dbReference type="Pfam" id="PF01272">
    <property type="entry name" value="GreA_GreB"/>
    <property type="match status" value="1"/>
</dbReference>
<keyword evidence="2" id="KW-0648">Protein biosynthesis</keyword>
<evidence type="ECO:0000313" key="2">
    <source>
        <dbReference type="EMBL" id="QUE53039.1"/>
    </source>
</evidence>
<dbReference type="GO" id="GO:0003677">
    <property type="term" value="F:DNA binding"/>
    <property type="evidence" value="ECO:0007669"/>
    <property type="project" value="InterPro"/>
</dbReference>
<keyword evidence="3" id="KW-1185">Reference proteome</keyword>
<reference evidence="2" key="1">
    <citation type="submission" date="2021-04" db="EMBL/GenBank/DDBJ databases">
        <title>Luteolibacter sp. 32A isolated from the skin of an Anderson's salamander (Ambystoma andersonii).</title>
        <authorList>
            <person name="Spergser J."/>
            <person name="Busse H.-J."/>
        </authorList>
    </citation>
    <scope>NUCLEOTIDE SEQUENCE</scope>
    <source>
        <strain evidence="2">32A</strain>
    </source>
</reference>
<dbReference type="GO" id="GO:0032784">
    <property type="term" value="P:regulation of DNA-templated transcription elongation"/>
    <property type="evidence" value="ECO:0007669"/>
    <property type="project" value="InterPro"/>
</dbReference>
<name>A0A975J2X1_9BACT</name>
<dbReference type="Proteomes" id="UP000676169">
    <property type="component" value="Chromosome"/>
</dbReference>
<dbReference type="Gene3D" id="3.10.50.30">
    <property type="entry name" value="Transcription elongation factor, GreA/GreB, C-terminal domain"/>
    <property type="match status" value="1"/>
</dbReference>
<dbReference type="AlphaFoldDB" id="A0A975J2X1"/>
<proteinExistence type="predicted"/>
<dbReference type="InterPro" id="IPR001437">
    <property type="entry name" value="Tscrpt_elong_fac_GreA/B_C"/>
</dbReference>